<gene>
    <name evidence="6" type="ORF">GCM10009836_18980</name>
</gene>
<dbReference type="Pfam" id="PF00106">
    <property type="entry name" value="adh_short"/>
    <property type="match status" value="1"/>
</dbReference>
<dbReference type="EMBL" id="BAAAQK010000005">
    <property type="protein sequence ID" value="GAA1839947.1"/>
    <property type="molecule type" value="Genomic_DNA"/>
</dbReference>
<dbReference type="RefSeq" id="WP_344414630.1">
    <property type="nucleotide sequence ID" value="NZ_BAAAQK010000005.1"/>
</dbReference>
<dbReference type="InterPro" id="IPR002347">
    <property type="entry name" value="SDR_fam"/>
</dbReference>
<dbReference type="NCBIfam" id="TIGR03971">
    <property type="entry name" value="SDR_subfam_1"/>
    <property type="match status" value="1"/>
</dbReference>
<dbReference type="InterPro" id="IPR023985">
    <property type="entry name" value="SDR_subfam_1"/>
</dbReference>
<keyword evidence="7" id="KW-1185">Reference proteome</keyword>
<evidence type="ECO:0000256" key="2">
    <source>
        <dbReference type="ARBA" id="ARBA00023002"/>
    </source>
</evidence>
<comment type="caution">
    <text evidence="6">The sequence shown here is derived from an EMBL/GenBank/DDBJ whole genome shotgun (WGS) entry which is preliminary data.</text>
</comment>
<dbReference type="PRINTS" id="PR00081">
    <property type="entry name" value="GDHRDH"/>
</dbReference>
<comment type="similarity">
    <text evidence="1 4">Belongs to the short-chain dehydrogenases/reductases (SDR) family.</text>
</comment>
<evidence type="ECO:0000313" key="6">
    <source>
        <dbReference type="EMBL" id="GAA1839947.1"/>
    </source>
</evidence>
<keyword evidence="2" id="KW-0560">Oxidoreductase</keyword>
<dbReference type="PRINTS" id="PR00080">
    <property type="entry name" value="SDRFAMILY"/>
</dbReference>
<proteinExistence type="inferred from homology"/>
<evidence type="ECO:0000313" key="7">
    <source>
        <dbReference type="Proteomes" id="UP001500449"/>
    </source>
</evidence>
<keyword evidence="5" id="KW-0175">Coiled coil</keyword>
<dbReference type="CDD" id="cd05233">
    <property type="entry name" value="SDR_c"/>
    <property type="match status" value="1"/>
</dbReference>
<dbReference type="InterPro" id="IPR036291">
    <property type="entry name" value="NAD(P)-bd_dom_sf"/>
</dbReference>
<evidence type="ECO:0000256" key="5">
    <source>
        <dbReference type="SAM" id="Coils"/>
    </source>
</evidence>
<dbReference type="Gene3D" id="3.40.50.720">
    <property type="entry name" value="NAD(P)-binding Rossmann-like Domain"/>
    <property type="match status" value="1"/>
</dbReference>
<dbReference type="NCBIfam" id="NF009467">
    <property type="entry name" value="PRK12826.1-3"/>
    <property type="match status" value="1"/>
</dbReference>
<reference evidence="6 7" key="1">
    <citation type="journal article" date="2019" name="Int. J. Syst. Evol. Microbiol.">
        <title>The Global Catalogue of Microorganisms (GCM) 10K type strain sequencing project: providing services to taxonomists for standard genome sequencing and annotation.</title>
        <authorList>
            <consortium name="The Broad Institute Genomics Platform"/>
            <consortium name="The Broad Institute Genome Sequencing Center for Infectious Disease"/>
            <person name="Wu L."/>
            <person name="Ma J."/>
        </authorList>
    </citation>
    <scope>NUCLEOTIDE SEQUENCE [LARGE SCALE GENOMIC DNA]</scope>
    <source>
        <strain evidence="6 7">JCM 16009</strain>
    </source>
</reference>
<dbReference type="PROSITE" id="PS00061">
    <property type="entry name" value="ADH_SHORT"/>
    <property type="match status" value="1"/>
</dbReference>
<name>A0ABN2MWV4_9PSEU</name>
<dbReference type="PANTHER" id="PTHR42760">
    <property type="entry name" value="SHORT-CHAIN DEHYDROGENASES/REDUCTASES FAMILY MEMBER"/>
    <property type="match status" value="1"/>
</dbReference>
<sequence length="275" mass="29186">MGKLTGKVAVITGAARGQGRSHALRLASEGADIIALDVCEDIASTSYTGSTADDLAETAAEIEKLDRRVVTAKADVRNYEQLDTAIGKGVSELGRLDIVCANAGILSMGQLHDLTEDSWLEMIDINLNGVWRTTKAATPHLIESGGGGSIIITASGAALHGVQNIGHYVAAKTGVIGLMRTLSIELAPHRIRANAISPTNVNSDMIQNDALYRLYLPHIENPTREQFAEAVSTTHPMGIPWVEPADVSAVVAFLASDESRYITGMQVPIMAGRDC</sequence>
<dbReference type="Proteomes" id="UP001500449">
    <property type="component" value="Unassembled WGS sequence"/>
</dbReference>
<dbReference type="SUPFAM" id="SSF51735">
    <property type="entry name" value="NAD(P)-binding Rossmann-fold domains"/>
    <property type="match status" value="1"/>
</dbReference>
<feature type="coiled-coil region" evidence="5">
    <location>
        <begin position="55"/>
        <end position="82"/>
    </location>
</feature>
<evidence type="ECO:0000256" key="3">
    <source>
        <dbReference type="ARBA" id="ARBA00023027"/>
    </source>
</evidence>
<dbReference type="PANTHER" id="PTHR42760:SF133">
    <property type="entry name" value="3-OXOACYL-[ACYL-CARRIER-PROTEIN] REDUCTASE"/>
    <property type="match status" value="1"/>
</dbReference>
<keyword evidence="3" id="KW-0520">NAD</keyword>
<accession>A0ABN2MWV4</accession>
<protein>
    <submittedName>
        <fullName evidence="6">Mycofactocin-coupled SDR family oxidoreductase</fullName>
    </submittedName>
</protein>
<organism evidence="6 7">
    <name type="scientific">Pseudonocardia ailaonensis</name>
    <dbReference type="NCBI Taxonomy" id="367279"/>
    <lineage>
        <taxon>Bacteria</taxon>
        <taxon>Bacillati</taxon>
        <taxon>Actinomycetota</taxon>
        <taxon>Actinomycetes</taxon>
        <taxon>Pseudonocardiales</taxon>
        <taxon>Pseudonocardiaceae</taxon>
        <taxon>Pseudonocardia</taxon>
    </lineage>
</organism>
<evidence type="ECO:0000256" key="1">
    <source>
        <dbReference type="ARBA" id="ARBA00006484"/>
    </source>
</evidence>
<evidence type="ECO:0000256" key="4">
    <source>
        <dbReference type="RuleBase" id="RU000363"/>
    </source>
</evidence>
<dbReference type="InterPro" id="IPR020904">
    <property type="entry name" value="Sc_DH/Rdtase_CS"/>
</dbReference>